<accession>T1BC13</accession>
<dbReference type="InterPro" id="IPR050126">
    <property type="entry name" value="Ap4A_hydrolase"/>
</dbReference>
<dbReference type="SUPFAM" id="SSF56300">
    <property type="entry name" value="Metallo-dependent phosphatases"/>
    <property type="match status" value="1"/>
</dbReference>
<dbReference type="InterPro" id="IPR004843">
    <property type="entry name" value="Calcineurin-like_PHP"/>
</dbReference>
<dbReference type="GO" id="GO:0005737">
    <property type="term" value="C:cytoplasm"/>
    <property type="evidence" value="ECO:0007669"/>
    <property type="project" value="TreeGrafter"/>
</dbReference>
<dbReference type="PANTHER" id="PTHR42850:SF4">
    <property type="entry name" value="ZINC-DEPENDENT ENDOPOLYPHOSPHATASE"/>
    <property type="match status" value="1"/>
</dbReference>
<comment type="caution">
    <text evidence="2">The sequence shown here is derived from an EMBL/GenBank/DDBJ whole genome shotgun (WGS) entry which is preliminary data.</text>
</comment>
<dbReference type="InterPro" id="IPR006186">
    <property type="entry name" value="Ser/Thr-sp_prot-phosphatase"/>
</dbReference>
<reference evidence="2" key="2">
    <citation type="journal article" date="2014" name="ISME J.">
        <title>Microbial stratification in low pH oxic and suboxic macroscopic growths along an acid mine drainage.</title>
        <authorList>
            <person name="Mendez-Garcia C."/>
            <person name="Mesa V."/>
            <person name="Sprenger R.R."/>
            <person name="Richter M."/>
            <person name="Diez M.S."/>
            <person name="Solano J."/>
            <person name="Bargiela R."/>
            <person name="Golyshina O.V."/>
            <person name="Manteca A."/>
            <person name="Ramos J.L."/>
            <person name="Gallego J.R."/>
            <person name="Llorente I."/>
            <person name="Martins Dos Santos V.A."/>
            <person name="Jensen O.N."/>
            <person name="Pelaez A.I."/>
            <person name="Sanchez J."/>
            <person name="Ferrer M."/>
        </authorList>
    </citation>
    <scope>NUCLEOTIDE SEQUENCE</scope>
</reference>
<evidence type="ECO:0000313" key="2">
    <source>
        <dbReference type="EMBL" id="EQD51765.1"/>
    </source>
</evidence>
<name>T1BC13_9ZZZZ</name>
<dbReference type="AlphaFoldDB" id="T1BC13"/>
<dbReference type="InterPro" id="IPR029052">
    <property type="entry name" value="Metallo-depent_PP-like"/>
</dbReference>
<organism evidence="2">
    <name type="scientific">mine drainage metagenome</name>
    <dbReference type="NCBI Taxonomy" id="410659"/>
    <lineage>
        <taxon>unclassified sequences</taxon>
        <taxon>metagenomes</taxon>
        <taxon>ecological metagenomes</taxon>
    </lineage>
</organism>
<dbReference type="PROSITE" id="PS00125">
    <property type="entry name" value="SER_THR_PHOSPHATASE"/>
    <property type="match status" value="1"/>
</dbReference>
<sequence length="278" mass="31446">MPANERGRDFVVGDLHGCRNTFEKLLNRVHFDAGRDRLMSVGDLVDRGPDSMGCLDLLEEPWFFTVRGNHEQMMLDFFAQSLAMGGRVAWQEKHDFLLNGGAWVERELVDHRRRLGTRLIEILGVLKIQPYLLVVGSGPERYHVIHAELSRSSLACDPPVYGDSDIDSDFSELEGPEREQLAESLCWARRIMHLRATSTWPERAPHLSKTYCGHTPAPEIRRLMSHICIDTGAYIPLVSGNLVDPEEWGLTLIEPATDAVYFARTDERAAHASWRAGL</sequence>
<reference evidence="2" key="1">
    <citation type="submission" date="2013-08" db="EMBL/GenBank/DDBJ databases">
        <authorList>
            <person name="Mendez C."/>
            <person name="Richter M."/>
            <person name="Ferrer M."/>
            <person name="Sanchez J."/>
        </authorList>
    </citation>
    <scope>NUCLEOTIDE SEQUENCE</scope>
</reference>
<gene>
    <name evidence="2" type="ORF">B1B_10882</name>
</gene>
<dbReference type="EMBL" id="AUZY01007039">
    <property type="protein sequence ID" value="EQD51765.1"/>
    <property type="molecule type" value="Genomic_DNA"/>
</dbReference>
<proteinExistence type="predicted"/>
<dbReference type="Pfam" id="PF00149">
    <property type="entry name" value="Metallophos"/>
    <property type="match status" value="1"/>
</dbReference>
<dbReference type="Gene3D" id="3.60.21.10">
    <property type="match status" value="1"/>
</dbReference>
<dbReference type="GO" id="GO:0016791">
    <property type="term" value="F:phosphatase activity"/>
    <property type="evidence" value="ECO:0007669"/>
    <property type="project" value="TreeGrafter"/>
</dbReference>
<protein>
    <submittedName>
        <fullName evidence="2">Metallophosphoesterase</fullName>
    </submittedName>
</protein>
<evidence type="ECO:0000259" key="1">
    <source>
        <dbReference type="PROSITE" id="PS00125"/>
    </source>
</evidence>
<dbReference type="PANTHER" id="PTHR42850">
    <property type="entry name" value="METALLOPHOSPHOESTERASE"/>
    <property type="match status" value="1"/>
</dbReference>
<feature type="domain" description="Serine/threonine specific protein phosphatases" evidence="1">
    <location>
        <begin position="66"/>
        <end position="71"/>
    </location>
</feature>